<reference evidence="2 3" key="1">
    <citation type="journal article" date="2019" name="Commun. Biol.">
        <title>The bagworm genome reveals a unique fibroin gene that provides high tensile strength.</title>
        <authorList>
            <person name="Kono N."/>
            <person name="Nakamura H."/>
            <person name="Ohtoshi R."/>
            <person name="Tomita M."/>
            <person name="Numata K."/>
            <person name="Arakawa K."/>
        </authorList>
    </citation>
    <scope>NUCLEOTIDE SEQUENCE [LARGE SCALE GENOMIC DNA]</scope>
</reference>
<dbReference type="Proteomes" id="UP000299102">
    <property type="component" value="Unassembled WGS sequence"/>
</dbReference>
<organism evidence="2 3">
    <name type="scientific">Eumeta variegata</name>
    <name type="common">Bagworm moth</name>
    <name type="synonym">Eumeta japonica</name>
    <dbReference type="NCBI Taxonomy" id="151549"/>
    <lineage>
        <taxon>Eukaryota</taxon>
        <taxon>Metazoa</taxon>
        <taxon>Ecdysozoa</taxon>
        <taxon>Arthropoda</taxon>
        <taxon>Hexapoda</taxon>
        <taxon>Insecta</taxon>
        <taxon>Pterygota</taxon>
        <taxon>Neoptera</taxon>
        <taxon>Endopterygota</taxon>
        <taxon>Lepidoptera</taxon>
        <taxon>Glossata</taxon>
        <taxon>Ditrysia</taxon>
        <taxon>Tineoidea</taxon>
        <taxon>Psychidae</taxon>
        <taxon>Oiketicinae</taxon>
        <taxon>Eumeta</taxon>
    </lineage>
</organism>
<accession>A0A4C1UV27</accession>
<protein>
    <submittedName>
        <fullName evidence="2">Uncharacterized protein</fullName>
    </submittedName>
</protein>
<evidence type="ECO:0000256" key="1">
    <source>
        <dbReference type="SAM" id="MobiDB-lite"/>
    </source>
</evidence>
<gene>
    <name evidence="2" type="ORF">EVAR_27897_1</name>
</gene>
<evidence type="ECO:0000313" key="3">
    <source>
        <dbReference type="Proteomes" id="UP000299102"/>
    </source>
</evidence>
<evidence type="ECO:0000313" key="2">
    <source>
        <dbReference type="EMBL" id="GBP30285.1"/>
    </source>
</evidence>
<feature type="compositionally biased region" description="Gly residues" evidence="1">
    <location>
        <begin position="9"/>
        <end position="29"/>
    </location>
</feature>
<proteinExistence type="predicted"/>
<dbReference type="AlphaFoldDB" id="A0A4C1UV27"/>
<comment type="caution">
    <text evidence="2">The sequence shown here is derived from an EMBL/GenBank/DDBJ whole genome shotgun (WGS) entry which is preliminary data.</text>
</comment>
<name>A0A4C1UV27_EUMVA</name>
<feature type="region of interest" description="Disordered" evidence="1">
    <location>
        <begin position="1"/>
        <end position="32"/>
    </location>
</feature>
<dbReference type="OrthoDB" id="10032414at2759"/>
<sequence length="101" mass="10683">MDEDCGRRAAGGGGGRRAAGGRQAAGGGRPLTVSIGCRRVSSGIGGRGKRIRNLLNLSLRMSHNGDLTLVDHPRSGLPPVWDIKARKEALENRLSTGTRRL</sequence>
<keyword evidence="3" id="KW-1185">Reference proteome</keyword>
<dbReference type="EMBL" id="BGZK01000231">
    <property type="protein sequence ID" value="GBP30285.1"/>
    <property type="molecule type" value="Genomic_DNA"/>
</dbReference>